<feature type="compositionally biased region" description="Basic and acidic residues" evidence="2">
    <location>
        <begin position="341"/>
        <end position="352"/>
    </location>
</feature>
<protein>
    <submittedName>
        <fullName evidence="5">Peptidoglycan DD-metalloendopeptidase family protein</fullName>
    </submittedName>
</protein>
<feature type="compositionally biased region" description="Low complexity" evidence="2">
    <location>
        <begin position="290"/>
        <end position="304"/>
    </location>
</feature>
<evidence type="ECO:0000259" key="4">
    <source>
        <dbReference type="Pfam" id="PF01551"/>
    </source>
</evidence>
<feature type="compositionally biased region" description="Polar residues" evidence="2">
    <location>
        <begin position="424"/>
        <end position="436"/>
    </location>
</feature>
<feature type="compositionally biased region" description="Basic and acidic residues" evidence="2">
    <location>
        <begin position="476"/>
        <end position="486"/>
    </location>
</feature>
<feature type="compositionally biased region" description="Polar residues" evidence="2">
    <location>
        <begin position="353"/>
        <end position="371"/>
    </location>
</feature>
<dbReference type="AlphaFoldDB" id="A0A6L9GBC7"/>
<feature type="compositionally biased region" description="Basic and acidic residues" evidence="2">
    <location>
        <begin position="305"/>
        <end position="314"/>
    </location>
</feature>
<proteinExistence type="predicted"/>
<evidence type="ECO:0000256" key="3">
    <source>
        <dbReference type="SAM" id="SignalP"/>
    </source>
</evidence>
<name>A0A6L9GBC7_9MICC</name>
<feature type="region of interest" description="Disordered" evidence="2">
    <location>
        <begin position="290"/>
        <end position="497"/>
    </location>
</feature>
<dbReference type="GO" id="GO:0004222">
    <property type="term" value="F:metalloendopeptidase activity"/>
    <property type="evidence" value="ECO:0007669"/>
    <property type="project" value="TreeGrafter"/>
</dbReference>
<evidence type="ECO:0000256" key="1">
    <source>
        <dbReference type="ARBA" id="ARBA00022729"/>
    </source>
</evidence>
<feature type="compositionally biased region" description="Low complexity" evidence="2">
    <location>
        <begin position="437"/>
        <end position="475"/>
    </location>
</feature>
<dbReference type="EMBL" id="WYDN01000025">
    <property type="protein sequence ID" value="NAZ17800.1"/>
    <property type="molecule type" value="Genomic_DNA"/>
</dbReference>
<evidence type="ECO:0000256" key="2">
    <source>
        <dbReference type="SAM" id="MobiDB-lite"/>
    </source>
</evidence>
<dbReference type="Pfam" id="PF01551">
    <property type="entry name" value="Peptidase_M23"/>
    <property type="match status" value="1"/>
</dbReference>
<dbReference type="Proteomes" id="UP000477543">
    <property type="component" value="Unassembled WGS sequence"/>
</dbReference>
<dbReference type="Gene3D" id="2.70.70.10">
    <property type="entry name" value="Glucose Permease (Domain IIA)"/>
    <property type="match status" value="1"/>
</dbReference>
<dbReference type="InterPro" id="IPR016047">
    <property type="entry name" value="M23ase_b-sheet_dom"/>
</dbReference>
<sequence length="497" mass="51075">MNHEPSIPGRARDTKRALYGAASLALALGISSALATPLIAGPDTSRAVGMEASSGALMDWEITSDAVYVDPYAPLAVFGGAGQVLDIDGRPSSMLENAQRPGAIAGQQEQLVGGTQGPGAQISANNASTLLVGEVGQIGQLPGGLELMPPVKTRRISSPYGWRANPTGPGNQIHIGQDYPIACGSPVYASEDGIVTVSSWAGHSGKRITIDHGHNVQTGYSHNSVLIAAVGQRVKRGELIARAGTTGNSTGCHVHFEVIINGRWHDPRNYLPLNPGQAQAMIDSRRLTVSANSAPKGSKPSSPAKEQKPAKDVNDNPDVVVPEDDTPRVPSPSPSPTHKAPSTDKPSKDKPSASDTPSLSPTPKPTESATPSKPAKPTEPARPIESATAEPTSKPTQPSTPPSSVKPTESDAPTGTATPPKVTESPSVSDTPPATVTPSKPAATPRPTKAPDTPKVTVPESEPAGEPTAATTAKAVEPDAAVKPESDAATVGRVDGE</sequence>
<dbReference type="InterPro" id="IPR050570">
    <property type="entry name" value="Cell_wall_metabolism_enzyme"/>
</dbReference>
<feature type="signal peptide" evidence="3">
    <location>
        <begin position="1"/>
        <end position="35"/>
    </location>
</feature>
<dbReference type="InterPro" id="IPR011055">
    <property type="entry name" value="Dup_hybrid_motif"/>
</dbReference>
<feature type="domain" description="M23ase beta-sheet core" evidence="4">
    <location>
        <begin position="173"/>
        <end position="267"/>
    </location>
</feature>
<dbReference type="RefSeq" id="WP_161450125.1">
    <property type="nucleotide sequence ID" value="NZ_WYDN01000025.1"/>
</dbReference>
<gene>
    <name evidence="5" type="ORF">GT020_17295</name>
</gene>
<dbReference type="PRINTS" id="PR01217">
    <property type="entry name" value="PRICHEXTENSN"/>
</dbReference>
<dbReference type="PANTHER" id="PTHR21666:SF289">
    <property type="entry name" value="L-ALA--D-GLU ENDOPEPTIDASE"/>
    <property type="match status" value="1"/>
</dbReference>
<dbReference type="CDD" id="cd12797">
    <property type="entry name" value="M23_peptidase"/>
    <property type="match status" value="1"/>
</dbReference>
<accession>A0A6L9GBC7</accession>
<dbReference type="SUPFAM" id="SSF51261">
    <property type="entry name" value="Duplicated hybrid motif"/>
    <property type="match status" value="1"/>
</dbReference>
<comment type="caution">
    <text evidence="5">The sequence shown here is derived from an EMBL/GenBank/DDBJ whole genome shotgun (WGS) entry which is preliminary data.</text>
</comment>
<evidence type="ECO:0000313" key="5">
    <source>
        <dbReference type="EMBL" id="NAZ17800.1"/>
    </source>
</evidence>
<feature type="chain" id="PRO_5039344108" evidence="3">
    <location>
        <begin position="36"/>
        <end position="497"/>
    </location>
</feature>
<evidence type="ECO:0000313" key="6">
    <source>
        <dbReference type="Proteomes" id="UP000477543"/>
    </source>
</evidence>
<dbReference type="PANTHER" id="PTHR21666">
    <property type="entry name" value="PEPTIDASE-RELATED"/>
    <property type="match status" value="1"/>
</dbReference>
<keyword evidence="1 3" id="KW-0732">Signal</keyword>
<reference evidence="5 6" key="1">
    <citation type="submission" date="2020-01" db="EMBL/GenBank/DDBJ databases">
        <title>Glutamicibacter soli M275.</title>
        <authorList>
            <person name="Meng X."/>
        </authorList>
    </citation>
    <scope>NUCLEOTIDE SEQUENCE [LARGE SCALE GENOMIC DNA]</scope>
    <source>
        <strain evidence="5 6">M275</strain>
    </source>
</reference>
<organism evidence="5 6">
    <name type="scientific">Glutamicibacter soli</name>
    <dbReference type="NCBI Taxonomy" id="453836"/>
    <lineage>
        <taxon>Bacteria</taxon>
        <taxon>Bacillati</taxon>
        <taxon>Actinomycetota</taxon>
        <taxon>Actinomycetes</taxon>
        <taxon>Micrococcales</taxon>
        <taxon>Micrococcaceae</taxon>
        <taxon>Glutamicibacter</taxon>
    </lineage>
</organism>
<feature type="compositionally biased region" description="Low complexity" evidence="2">
    <location>
        <begin position="391"/>
        <end position="407"/>
    </location>
</feature>